<accession>X1E2H4</accession>
<reference evidence="1" key="1">
    <citation type="journal article" date="2014" name="Front. Microbiol.">
        <title>High frequency of phylogenetically diverse reductive dehalogenase-homologous genes in deep subseafloor sedimentary metagenomes.</title>
        <authorList>
            <person name="Kawai M."/>
            <person name="Futagami T."/>
            <person name="Toyoda A."/>
            <person name="Takaki Y."/>
            <person name="Nishi S."/>
            <person name="Hori S."/>
            <person name="Arai W."/>
            <person name="Tsubouchi T."/>
            <person name="Morono Y."/>
            <person name="Uchiyama I."/>
            <person name="Ito T."/>
            <person name="Fujiyama A."/>
            <person name="Inagaki F."/>
            <person name="Takami H."/>
        </authorList>
    </citation>
    <scope>NUCLEOTIDE SEQUENCE</scope>
    <source>
        <strain evidence="1">Expedition CK06-06</strain>
    </source>
</reference>
<dbReference type="EMBL" id="BART01020327">
    <property type="protein sequence ID" value="GAH02868.1"/>
    <property type="molecule type" value="Genomic_DNA"/>
</dbReference>
<sequence>CYGNDGAGDPFWDGIWSTVPPGISTGNWNLSELVDLVTALAMDTDWDGSDPADWELTTVQVELYTENTFYVDDITIAGVTYPIELFILESDYFNIGSTVTVNILGTGLNVNPARTEKYEGALSVRSTITGDQFYFDLEETGVDTGIFAGIFTIVSGNPAIDELAVEDGDIIEMTYFDLIRWVEVDDSIPLITILTPEDGAIINDIFPIISANVTDNHFKNASITLNDILIHSSTIEGILSFEIPSFFPLNESLHMAKVIATDEAGNVNIISWSFTVDITKPTYEISMNVTEPV</sequence>
<dbReference type="Gene3D" id="2.60.40.10">
    <property type="entry name" value="Immunoglobulins"/>
    <property type="match status" value="1"/>
</dbReference>
<dbReference type="AlphaFoldDB" id="X1E2H4"/>
<protein>
    <recommendedName>
        <fullName evidence="2">Bacterial Ig-like domain-containing protein</fullName>
    </recommendedName>
</protein>
<organism evidence="1">
    <name type="scientific">marine sediment metagenome</name>
    <dbReference type="NCBI Taxonomy" id="412755"/>
    <lineage>
        <taxon>unclassified sequences</taxon>
        <taxon>metagenomes</taxon>
        <taxon>ecological metagenomes</taxon>
    </lineage>
</organism>
<proteinExistence type="predicted"/>
<evidence type="ECO:0008006" key="2">
    <source>
        <dbReference type="Google" id="ProtNLM"/>
    </source>
</evidence>
<evidence type="ECO:0000313" key="1">
    <source>
        <dbReference type="EMBL" id="GAH02868.1"/>
    </source>
</evidence>
<comment type="caution">
    <text evidence="1">The sequence shown here is derived from an EMBL/GenBank/DDBJ whole genome shotgun (WGS) entry which is preliminary data.</text>
</comment>
<feature type="non-terminal residue" evidence="1">
    <location>
        <position position="293"/>
    </location>
</feature>
<gene>
    <name evidence="1" type="ORF">S01H4_37794</name>
</gene>
<feature type="non-terminal residue" evidence="1">
    <location>
        <position position="1"/>
    </location>
</feature>
<name>X1E2H4_9ZZZZ</name>
<dbReference type="InterPro" id="IPR013783">
    <property type="entry name" value="Ig-like_fold"/>
</dbReference>